<dbReference type="EMBL" id="JADNRY010000062">
    <property type="protein sequence ID" value="KAF9068311.1"/>
    <property type="molecule type" value="Genomic_DNA"/>
</dbReference>
<dbReference type="OrthoDB" id="3366352at2759"/>
<gene>
    <name evidence="1" type="ORF">BDP27DRAFT_1327434</name>
</gene>
<dbReference type="Proteomes" id="UP000772434">
    <property type="component" value="Unassembled WGS sequence"/>
</dbReference>
<comment type="caution">
    <text evidence="1">The sequence shown here is derived from an EMBL/GenBank/DDBJ whole genome shotgun (WGS) entry which is preliminary data.</text>
</comment>
<name>A0A9P5U6T0_9AGAR</name>
<evidence type="ECO:0000313" key="1">
    <source>
        <dbReference type="EMBL" id="KAF9068311.1"/>
    </source>
</evidence>
<protein>
    <submittedName>
        <fullName evidence="1">Uncharacterized protein</fullName>
    </submittedName>
</protein>
<accession>A0A9P5U6T0</accession>
<organism evidence="1 2">
    <name type="scientific">Rhodocollybia butyracea</name>
    <dbReference type="NCBI Taxonomy" id="206335"/>
    <lineage>
        <taxon>Eukaryota</taxon>
        <taxon>Fungi</taxon>
        <taxon>Dikarya</taxon>
        <taxon>Basidiomycota</taxon>
        <taxon>Agaricomycotina</taxon>
        <taxon>Agaricomycetes</taxon>
        <taxon>Agaricomycetidae</taxon>
        <taxon>Agaricales</taxon>
        <taxon>Marasmiineae</taxon>
        <taxon>Omphalotaceae</taxon>
        <taxon>Rhodocollybia</taxon>
    </lineage>
</organism>
<dbReference type="AlphaFoldDB" id="A0A9P5U6T0"/>
<keyword evidence="2" id="KW-1185">Reference proteome</keyword>
<reference evidence="1" key="1">
    <citation type="submission" date="2020-11" db="EMBL/GenBank/DDBJ databases">
        <authorList>
            <consortium name="DOE Joint Genome Institute"/>
            <person name="Ahrendt S."/>
            <person name="Riley R."/>
            <person name="Andreopoulos W."/>
            <person name="Labutti K."/>
            <person name="Pangilinan J."/>
            <person name="Ruiz-Duenas F.J."/>
            <person name="Barrasa J.M."/>
            <person name="Sanchez-Garcia M."/>
            <person name="Camarero S."/>
            <person name="Miyauchi S."/>
            <person name="Serrano A."/>
            <person name="Linde D."/>
            <person name="Babiker R."/>
            <person name="Drula E."/>
            <person name="Ayuso-Fernandez I."/>
            <person name="Pacheco R."/>
            <person name="Padilla G."/>
            <person name="Ferreira P."/>
            <person name="Barriuso J."/>
            <person name="Kellner H."/>
            <person name="Castanera R."/>
            <person name="Alfaro M."/>
            <person name="Ramirez L."/>
            <person name="Pisabarro A.G."/>
            <person name="Kuo A."/>
            <person name="Tritt A."/>
            <person name="Lipzen A."/>
            <person name="He G."/>
            <person name="Yan M."/>
            <person name="Ng V."/>
            <person name="Cullen D."/>
            <person name="Martin F."/>
            <person name="Rosso M.-N."/>
            <person name="Henrissat B."/>
            <person name="Hibbett D."/>
            <person name="Martinez A.T."/>
            <person name="Grigoriev I.V."/>
        </authorList>
    </citation>
    <scope>NUCLEOTIDE SEQUENCE</scope>
    <source>
        <strain evidence="1">AH 40177</strain>
    </source>
</reference>
<evidence type="ECO:0000313" key="2">
    <source>
        <dbReference type="Proteomes" id="UP000772434"/>
    </source>
</evidence>
<sequence length="317" mass="35003">MVTDNNHLEQAGFKREEIDSLQGSNYLRGSGEPFISHTPLTMAVDPRPFEQLPTLFRPFPPSSLSGVPFAYILDQLHDLASDFWGKPETSDCTIVIPVPHPQFRSPTLSARPSYDPSALLPRITLKLHSDYLSANSSFLRSLFSGSSPLDLINTSSMHPTPNSPLRTPSGRFTIPSNRLPRLLNSSPTHPHIDRALHTGTIHWEGIARNVEYLGLIDPIKVFLGDCDTPSLQSDCESNSDSELASSLGDIDVDECRRLSIKDGIIDEAHTRGRDRAIKGISWNSQYAEKFPDASMAPATIMRQDSPVPPHYIAPVAE</sequence>
<proteinExistence type="predicted"/>